<dbReference type="InterPro" id="IPR026881">
    <property type="entry name" value="WYL_dom"/>
</dbReference>
<accession>A0A7X0SXF5</accession>
<dbReference type="RefSeq" id="WP_185133344.1">
    <property type="nucleotide sequence ID" value="NZ_JACJVO010000052.1"/>
</dbReference>
<evidence type="ECO:0000256" key="2">
    <source>
        <dbReference type="ARBA" id="ARBA00023163"/>
    </source>
</evidence>
<sequence>MRADRLIAIVMHLQSKGKMTAKELAALLEVSERTIYRDIDALGSAGVPIVADSGLGGGFSLSPGYRTNVDGLHKDEIHALFLQLDERPFRQLGIGQSLQSALLKIFHSLPGQLRHDAEWIQNRVYLDTRSWRPRPDDTKFMRQLQRSVWEELQVNLLYRDRTGTDYRWAADPFGLVLKSGMWFLVVRTEQGLVSLRVARIREFELTDRKFERPADFNLEAYWGVWTTDYERKAAPYEVRMRADTVALAALSAMSEASVDETSIRETEEGRSSVRVLFPSEEIALTFAAGWAAHVEALAPQELRVRLAERAALLREQYGEQNF</sequence>
<protein>
    <submittedName>
        <fullName evidence="4">YafY family transcriptional regulator</fullName>
    </submittedName>
</protein>
<keyword evidence="5" id="KW-1185">Reference proteome</keyword>
<dbReference type="AlphaFoldDB" id="A0A7X0SXF5"/>
<evidence type="ECO:0000313" key="4">
    <source>
        <dbReference type="EMBL" id="MBB6735693.1"/>
    </source>
</evidence>
<dbReference type="PANTHER" id="PTHR34580:SF1">
    <property type="entry name" value="PROTEIN PAFC"/>
    <property type="match status" value="1"/>
</dbReference>
<dbReference type="InterPro" id="IPR001034">
    <property type="entry name" value="DeoR_HTH"/>
</dbReference>
<dbReference type="InterPro" id="IPR051534">
    <property type="entry name" value="CBASS_pafABC_assoc_protein"/>
</dbReference>
<dbReference type="PROSITE" id="PS52050">
    <property type="entry name" value="WYL"/>
    <property type="match status" value="1"/>
</dbReference>
<dbReference type="Proteomes" id="UP000564644">
    <property type="component" value="Unassembled WGS sequence"/>
</dbReference>
<comment type="caution">
    <text evidence="4">The sequence shown here is derived from an EMBL/GenBank/DDBJ whole genome shotgun (WGS) entry which is preliminary data.</text>
</comment>
<dbReference type="Gene3D" id="1.10.10.10">
    <property type="entry name" value="Winged helix-like DNA-binding domain superfamily/Winged helix DNA-binding domain"/>
    <property type="match status" value="1"/>
</dbReference>
<evidence type="ECO:0000256" key="1">
    <source>
        <dbReference type="ARBA" id="ARBA00023015"/>
    </source>
</evidence>
<keyword evidence="1" id="KW-0805">Transcription regulation</keyword>
<dbReference type="InterPro" id="IPR036390">
    <property type="entry name" value="WH_DNA-bd_sf"/>
</dbReference>
<dbReference type="PROSITE" id="PS51000">
    <property type="entry name" value="HTH_DEOR_2"/>
    <property type="match status" value="1"/>
</dbReference>
<dbReference type="Pfam" id="PF13280">
    <property type="entry name" value="WYL"/>
    <property type="match status" value="1"/>
</dbReference>
<dbReference type="InterPro" id="IPR057727">
    <property type="entry name" value="WCX_dom"/>
</dbReference>
<dbReference type="EMBL" id="JACJVO010000052">
    <property type="protein sequence ID" value="MBB6735693.1"/>
    <property type="molecule type" value="Genomic_DNA"/>
</dbReference>
<reference evidence="4 5" key="1">
    <citation type="submission" date="2020-08" db="EMBL/GenBank/DDBJ databases">
        <title>Cohnella phylogeny.</title>
        <authorList>
            <person name="Dunlap C."/>
        </authorList>
    </citation>
    <scope>NUCLEOTIDE SEQUENCE [LARGE SCALE GENOMIC DNA]</scope>
    <source>
        <strain evidence="4 5">CBP 2801</strain>
    </source>
</reference>
<evidence type="ECO:0000259" key="3">
    <source>
        <dbReference type="PROSITE" id="PS51000"/>
    </source>
</evidence>
<keyword evidence="2" id="KW-0804">Transcription</keyword>
<feature type="domain" description="HTH deoR-type" evidence="3">
    <location>
        <begin position="2"/>
        <end position="57"/>
    </location>
</feature>
<dbReference type="GO" id="GO:0003700">
    <property type="term" value="F:DNA-binding transcription factor activity"/>
    <property type="evidence" value="ECO:0007669"/>
    <property type="project" value="InterPro"/>
</dbReference>
<dbReference type="InterPro" id="IPR013196">
    <property type="entry name" value="HTH_11"/>
</dbReference>
<dbReference type="SMART" id="SM00420">
    <property type="entry name" value="HTH_DEOR"/>
    <property type="match status" value="1"/>
</dbReference>
<name>A0A7X0SXF5_9BACL</name>
<dbReference type="Pfam" id="PF08279">
    <property type="entry name" value="HTH_11"/>
    <property type="match status" value="1"/>
</dbReference>
<dbReference type="InterPro" id="IPR036388">
    <property type="entry name" value="WH-like_DNA-bd_sf"/>
</dbReference>
<dbReference type="SUPFAM" id="SSF46785">
    <property type="entry name" value="Winged helix' DNA-binding domain"/>
    <property type="match status" value="1"/>
</dbReference>
<dbReference type="Pfam" id="PF25583">
    <property type="entry name" value="WCX"/>
    <property type="match status" value="1"/>
</dbReference>
<proteinExistence type="predicted"/>
<evidence type="ECO:0000313" key="5">
    <source>
        <dbReference type="Proteomes" id="UP000564644"/>
    </source>
</evidence>
<dbReference type="PANTHER" id="PTHR34580">
    <property type="match status" value="1"/>
</dbReference>
<gene>
    <name evidence="4" type="ORF">H7C18_32755</name>
</gene>
<organism evidence="4 5">
    <name type="scientific">Cohnella zeiphila</name>
    <dbReference type="NCBI Taxonomy" id="2761120"/>
    <lineage>
        <taxon>Bacteria</taxon>
        <taxon>Bacillati</taxon>
        <taxon>Bacillota</taxon>
        <taxon>Bacilli</taxon>
        <taxon>Bacillales</taxon>
        <taxon>Paenibacillaceae</taxon>
        <taxon>Cohnella</taxon>
    </lineage>
</organism>